<gene>
    <name evidence="1" type="ORF">L596_009216</name>
</gene>
<keyword evidence="2" id="KW-1185">Reference proteome</keyword>
<organism evidence="1 2">
    <name type="scientific">Steinernema carpocapsae</name>
    <name type="common">Entomopathogenic nematode</name>
    <dbReference type="NCBI Taxonomy" id="34508"/>
    <lineage>
        <taxon>Eukaryota</taxon>
        <taxon>Metazoa</taxon>
        <taxon>Ecdysozoa</taxon>
        <taxon>Nematoda</taxon>
        <taxon>Chromadorea</taxon>
        <taxon>Rhabditida</taxon>
        <taxon>Tylenchina</taxon>
        <taxon>Panagrolaimomorpha</taxon>
        <taxon>Strongyloidoidea</taxon>
        <taxon>Steinernematidae</taxon>
        <taxon>Steinernema</taxon>
    </lineage>
</organism>
<dbReference type="Proteomes" id="UP000298663">
    <property type="component" value="Unassembled WGS sequence"/>
</dbReference>
<name>A0A4U5PFI1_STECR</name>
<reference evidence="1 2" key="1">
    <citation type="journal article" date="2015" name="Genome Biol.">
        <title>Comparative genomics of Steinernema reveals deeply conserved gene regulatory networks.</title>
        <authorList>
            <person name="Dillman A.R."/>
            <person name="Macchietto M."/>
            <person name="Porter C.F."/>
            <person name="Rogers A."/>
            <person name="Williams B."/>
            <person name="Antoshechkin I."/>
            <person name="Lee M.M."/>
            <person name="Goodwin Z."/>
            <person name="Lu X."/>
            <person name="Lewis E.E."/>
            <person name="Goodrich-Blair H."/>
            <person name="Stock S.P."/>
            <person name="Adams B.J."/>
            <person name="Sternberg P.W."/>
            <person name="Mortazavi A."/>
        </authorList>
    </citation>
    <scope>NUCLEOTIDE SEQUENCE [LARGE SCALE GENOMIC DNA]</scope>
    <source>
        <strain evidence="1 2">ALL</strain>
    </source>
</reference>
<accession>A0A4U5PFI1</accession>
<protein>
    <submittedName>
        <fullName evidence="1">Uncharacterized protein</fullName>
    </submittedName>
</protein>
<comment type="caution">
    <text evidence="1">The sequence shown here is derived from an EMBL/GenBank/DDBJ whole genome shotgun (WGS) entry which is preliminary data.</text>
</comment>
<dbReference type="EMBL" id="AZBU02000002">
    <property type="protein sequence ID" value="TKR94991.1"/>
    <property type="molecule type" value="Genomic_DNA"/>
</dbReference>
<sequence>MERLGHEDRKLRALKRISRRLLMPEDPEFSKHEERGLEVRVRIYEAGFGLGNARNGRRRCTFRVMEDCLKRNNFSGIV</sequence>
<reference evidence="1 2" key="2">
    <citation type="journal article" date="2019" name="G3 (Bethesda)">
        <title>Hybrid Assembly of the Genome of the Entomopathogenic Nematode Steinernema carpocapsae Identifies the X-Chromosome.</title>
        <authorList>
            <person name="Serra L."/>
            <person name="Macchietto M."/>
            <person name="Macias-Munoz A."/>
            <person name="McGill C.J."/>
            <person name="Rodriguez I.M."/>
            <person name="Rodriguez B."/>
            <person name="Murad R."/>
            <person name="Mortazavi A."/>
        </authorList>
    </citation>
    <scope>NUCLEOTIDE SEQUENCE [LARGE SCALE GENOMIC DNA]</scope>
    <source>
        <strain evidence="1 2">ALL</strain>
    </source>
</reference>
<proteinExistence type="predicted"/>
<dbReference type="AlphaFoldDB" id="A0A4U5PFI1"/>
<evidence type="ECO:0000313" key="2">
    <source>
        <dbReference type="Proteomes" id="UP000298663"/>
    </source>
</evidence>
<evidence type="ECO:0000313" key="1">
    <source>
        <dbReference type="EMBL" id="TKR94991.1"/>
    </source>
</evidence>